<dbReference type="GeneID" id="14211377"/>
<dbReference type="SUPFAM" id="SSF53633">
    <property type="entry name" value="Carbamate kinase-like"/>
    <property type="match status" value="1"/>
</dbReference>
<dbReference type="PANTHER" id="PTHR21499:SF70">
    <property type="entry name" value="ASPARTOKINASE"/>
    <property type="match status" value="1"/>
</dbReference>
<comment type="similarity">
    <text evidence="1">Belongs to the aspartokinase family.</text>
</comment>
<keyword evidence="3" id="KW-0808">Transferase</keyword>
<sequence length="363" mass="41763">MKYDVLKIGGSILSTPKSYIDVSMYIKKFVEKNKRLIIVVSALKGMTDLLIDFYDNNNKNALDKFIEKYQDVVFYFDNQELKYKFNSLINELLNIAKNGRNHDLKIRDKILSYGEKISKLILFYALKINDLNATPLNADDIIITDNRYGDAFIDLDKTSNNLHLNEDIYLIEGFIGRSYENYITTLGRGGSDYTASVLSYLINADNLYLITDVPGIYSSDPRIVKNVKIVKRLNFEEAIEASTYNVKGINYKTFYPLINSKINVYIGTFDNFNTIINSKPLYNEHVKLFGLKHANEIKSIGLIGYGMNKDFIIKRIYNLFDGNHNDIMINKNGEKPSMHINVKTDDFHNFVNLLHDELIGDNL</sequence>
<evidence type="ECO:0000313" key="4">
    <source>
        <dbReference type="Proteomes" id="UP000010469"/>
    </source>
</evidence>
<reference evidence="4" key="1">
    <citation type="submission" date="2012-03" db="EMBL/GenBank/DDBJ databases">
        <title>Complete genome of Caldisphaera lagunensis DSM 15908.</title>
        <authorList>
            <person name="Lucas S."/>
            <person name="Copeland A."/>
            <person name="Lapidus A."/>
            <person name="Glavina del Rio T."/>
            <person name="Dalin E."/>
            <person name="Tice H."/>
            <person name="Bruce D."/>
            <person name="Goodwin L."/>
            <person name="Pitluck S."/>
            <person name="Peters L."/>
            <person name="Mikhailova N."/>
            <person name="Teshima H."/>
            <person name="Kyrpides N."/>
            <person name="Mavromatis K."/>
            <person name="Ivanova N."/>
            <person name="Brettin T."/>
            <person name="Detter J.C."/>
            <person name="Han C."/>
            <person name="Larimer F."/>
            <person name="Land M."/>
            <person name="Hauser L."/>
            <person name="Markowitz V."/>
            <person name="Cheng J.-F."/>
            <person name="Hugenholtz P."/>
            <person name="Woyke T."/>
            <person name="Wu D."/>
            <person name="Spring S."/>
            <person name="Schroeder M."/>
            <person name="Brambilla E."/>
            <person name="Klenk H.-P."/>
            <person name="Eisen J.A."/>
        </authorList>
    </citation>
    <scope>NUCLEOTIDE SEQUENCE [LARGE SCALE GENOMIC DNA]</scope>
    <source>
        <strain evidence="4">DSM 15908 / JCM 11604 / IC-154</strain>
    </source>
</reference>
<dbReference type="GO" id="GO:0009090">
    <property type="term" value="P:homoserine biosynthetic process"/>
    <property type="evidence" value="ECO:0007669"/>
    <property type="project" value="TreeGrafter"/>
</dbReference>
<dbReference type="GO" id="GO:0009089">
    <property type="term" value="P:lysine biosynthetic process via diaminopimelate"/>
    <property type="evidence" value="ECO:0007669"/>
    <property type="project" value="TreeGrafter"/>
</dbReference>
<dbReference type="InParanoid" id="L0AA28"/>
<keyword evidence="3" id="KW-0418">Kinase</keyword>
<dbReference type="KEGG" id="clg:Calag_0117"/>
<dbReference type="GO" id="GO:0005829">
    <property type="term" value="C:cytosol"/>
    <property type="evidence" value="ECO:0007669"/>
    <property type="project" value="TreeGrafter"/>
</dbReference>
<dbReference type="eggNOG" id="arCOG00861">
    <property type="taxonomic scope" value="Archaea"/>
</dbReference>
<dbReference type="PANTHER" id="PTHR21499">
    <property type="entry name" value="ASPARTATE KINASE"/>
    <property type="match status" value="1"/>
</dbReference>
<evidence type="ECO:0000259" key="2">
    <source>
        <dbReference type="Pfam" id="PF00696"/>
    </source>
</evidence>
<evidence type="ECO:0000256" key="1">
    <source>
        <dbReference type="ARBA" id="ARBA00010122"/>
    </source>
</evidence>
<protein>
    <submittedName>
        <fullName evidence="3">Aspartokinase</fullName>
    </submittedName>
</protein>
<dbReference type="Pfam" id="PF00696">
    <property type="entry name" value="AA_kinase"/>
    <property type="match status" value="1"/>
</dbReference>
<dbReference type="EMBL" id="CP003378">
    <property type="protein sequence ID" value="AFZ69905.1"/>
    <property type="molecule type" value="Genomic_DNA"/>
</dbReference>
<dbReference type="InterPro" id="IPR036393">
    <property type="entry name" value="AceGlu_kinase-like_sf"/>
</dbReference>
<dbReference type="RefSeq" id="WP_015231803.1">
    <property type="nucleotide sequence ID" value="NC_019791.1"/>
</dbReference>
<dbReference type="Gene3D" id="3.40.1160.10">
    <property type="entry name" value="Acetylglutamate kinase-like"/>
    <property type="match status" value="1"/>
</dbReference>
<dbReference type="HOGENOM" id="CLU_009116_6_3_2"/>
<keyword evidence="4" id="KW-1185">Reference proteome</keyword>
<gene>
    <name evidence="3" type="ordered locus">Calag_0117</name>
</gene>
<name>L0AA28_CALLD</name>
<organism evidence="3 4">
    <name type="scientific">Caldisphaera lagunensis (strain DSM 15908 / JCM 11604 / ANMR 0165 / IC-154)</name>
    <dbReference type="NCBI Taxonomy" id="1056495"/>
    <lineage>
        <taxon>Archaea</taxon>
        <taxon>Thermoproteota</taxon>
        <taxon>Thermoprotei</taxon>
        <taxon>Acidilobales</taxon>
        <taxon>Caldisphaeraceae</taxon>
        <taxon>Caldisphaera</taxon>
    </lineage>
</organism>
<proteinExistence type="inferred from homology"/>
<dbReference type="InterPro" id="IPR001048">
    <property type="entry name" value="Asp/Glu/Uridylate_kinase"/>
</dbReference>
<feature type="domain" description="Aspartate/glutamate/uridylate kinase" evidence="2">
    <location>
        <begin position="5"/>
        <end position="266"/>
    </location>
</feature>
<dbReference type="FunCoup" id="L0AA28">
    <property type="interactions" value="167"/>
</dbReference>
<accession>L0AA28</accession>
<dbReference type="GO" id="GO:0004072">
    <property type="term" value="F:aspartate kinase activity"/>
    <property type="evidence" value="ECO:0007669"/>
    <property type="project" value="TreeGrafter"/>
</dbReference>
<dbReference type="OrthoDB" id="8904at2157"/>
<dbReference type="AlphaFoldDB" id="L0AA28"/>
<evidence type="ECO:0000313" key="3">
    <source>
        <dbReference type="EMBL" id="AFZ69905.1"/>
    </source>
</evidence>
<dbReference type="Proteomes" id="UP000010469">
    <property type="component" value="Chromosome"/>
</dbReference>
<dbReference type="STRING" id="1056495.Calag_0117"/>